<accession>A0A0A9H868</accession>
<sequence>MNQRMTSKHFQVDSSLAYVCDFGPQESLPDPVPIKNNNNISNENVTILNNVKHKALLDYCTSLV</sequence>
<protein>
    <submittedName>
        <fullName evidence="1">Uncharacterized protein</fullName>
    </submittedName>
</protein>
<dbReference type="EMBL" id="GBRH01165902">
    <property type="protein sequence ID" value="JAE31994.1"/>
    <property type="molecule type" value="Transcribed_RNA"/>
</dbReference>
<evidence type="ECO:0000313" key="1">
    <source>
        <dbReference type="EMBL" id="JAE31994.1"/>
    </source>
</evidence>
<name>A0A0A9H868_ARUDO</name>
<reference evidence="1" key="2">
    <citation type="journal article" date="2015" name="Data Brief">
        <title>Shoot transcriptome of the giant reed, Arundo donax.</title>
        <authorList>
            <person name="Barrero R.A."/>
            <person name="Guerrero F.D."/>
            <person name="Moolhuijzen P."/>
            <person name="Goolsby J.A."/>
            <person name="Tidwell J."/>
            <person name="Bellgard S.E."/>
            <person name="Bellgard M.I."/>
        </authorList>
    </citation>
    <scope>NUCLEOTIDE SEQUENCE</scope>
    <source>
        <tissue evidence="1">Shoot tissue taken approximately 20 cm above the soil surface</tissue>
    </source>
</reference>
<dbReference type="AlphaFoldDB" id="A0A0A9H868"/>
<reference evidence="1" key="1">
    <citation type="submission" date="2014-09" db="EMBL/GenBank/DDBJ databases">
        <authorList>
            <person name="Magalhaes I.L.F."/>
            <person name="Oliveira U."/>
            <person name="Santos F.R."/>
            <person name="Vidigal T.H.D.A."/>
            <person name="Brescovit A.D."/>
            <person name="Santos A.J."/>
        </authorList>
    </citation>
    <scope>NUCLEOTIDE SEQUENCE</scope>
    <source>
        <tissue evidence="1">Shoot tissue taken approximately 20 cm above the soil surface</tissue>
    </source>
</reference>
<organism evidence="1">
    <name type="scientific">Arundo donax</name>
    <name type="common">Giant reed</name>
    <name type="synonym">Donax arundinaceus</name>
    <dbReference type="NCBI Taxonomy" id="35708"/>
    <lineage>
        <taxon>Eukaryota</taxon>
        <taxon>Viridiplantae</taxon>
        <taxon>Streptophyta</taxon>
        <taxon>Embryophyta</taxon>
        <taxon>Tracheophyta</taxon>
        <taxon>Spermatophyta</taxon>
        <taxon>Magnoliopsida</taxon>
        <taxon>Liliopsida</taxon>
        <taxon>Poales</taxon>
        <taxon>Poaceae</taxon>
        <taxon>PACMAD clade</taxon>
        <taxon>Arundinoideae</taxon>
        <taxon>Arundineae</taxon>
        <taxon>Arundo</taxon>
    </lineage>
</organism>
<proteinExistence type="predicted"/>